<organism evidence="1 2">
    <name type="scientific">Mucilaginibacter aquariorum</name>
    <dbReference type="NCBI Taxonomy" id="2967225"/>
    <lineage>
        <taxon>Bacteria</taxon>
        <taxon>Pseudomonadati</taxon>
        <taxon>Bacteroidota</taxon>
        <taxon>Sphingobacteriia</taxon>
        <taxon>Sphingobacteriales</taxon>
        <taxon>Sphingobacteriaceae</taxon>
        <taxon>Mucilaginibacter</taxon>
    </lineage>
</organism>
<comment type="caution">
    <text evidence="1">The sequence shown here is derived from an EMBL/GenBank/DDBJ whole genome shotgun (WGS) entry which is preliminary data.</text>
</comment>
<protein>
    <submittedName>
        <fullName evidence="1">Uncharacterized protein</fullName>
    </submittedName>
</protein>
<dbReference type="InterPro" id="IPR029044">
    <property type="entry name" value="Nucleotide-diphossugar_trans"/>
</dbReference>
<dbReference type="SUPFAM" id="SSF53448">
    <property type="entry name" value="Nucleotide-diphospho-sugar transferases"/>
    <property type="match status" value="1"/>
</dbReference>
<dbReference type="EMBL" id="JANHOH010000001">
    <property type="protein sequence ID" value="MCQ6956469.1"/>
    <property type="molecule type" value="Genomic_DNA"/>
</dbReference>
<dbReference type="RefSeq" id="WP_256536685.1">
    <property type="nucleotide sequence ID" value="NZ_JANHOH010000001.1"/>
</dbReference>
<dbReference type="Gene3D" id="3.90.550.10">
    <property type="entry name" value="Spore Coat Polysaccharide Biosynthesis Protein SpsA, Chain A"/>
    <property type="match status" value="1"/>
</dbReference>
<reference evidence="1 2" key="1">
    <citation type="submission" date="2022-07" db="EMBL/GenBank/DDBJ databases">
        <title>Mucilaginibacter sp. JC4.</title>
        <authorList>
            <person name="Le V."/>
            <person name="Ko S.-R."/>
            <person name="Ahn C.-Y."/>
            <person name="Oh H.-M."/>
        </authorList>
    </citation>
    <scope>NUCLEOTIDE SEQUENCE [LARGE SCALE GENOMIC DNA]</scope>
    <source>
        <strain evidence="1 2">JC4</strain>
    </source>
</reference>
<evidence type="ECO:0000313" key="1">
    <source>
        <dbReference type="EMBL" id="MCQ6956469.1"/>
    </source>
</evidence>
<sequence length="315" mass="36288">MTSAVCTVFEDHFHKGVAALINSLYKNEFRGEFYAGHRGKLPKWAEAAAENPNLDWPGAKTLQIDDGLQVHFLPIVTEYHLAHYKPSFMLSLLNGPAKNADGLAYFDPDIVILCRWGFYEKWMSYGVAMVHEIVTNDMPVSHPTRMQWYDIIRMLNKEPKREIHSYINSGFCGVSKKNIEFLKVWAQIIEVAIKDYNMDAATFIAYDRTSPFYCIDQDAFNIAAMCCESPISEMGPEAMDLVGAGWTMSHAVGWPKPWRKKVLLTAFAGNSPSRQDKHYWKNIYDPIKVYDTLYVFRKKTEISIATFIGRFYRRY</sequence>
<dbReference type="Proteomes" id="UP001204376">
    <property type="component" value="Unassembled WGS sequence"/>
</dbReference>
<accession>A0ABT1SVV2</accession>
<proteinExistence type="predicted"/>
<evidence type="ECO:0000313" key="2">
    <source>
        <dbReference type="Proteomes" id="UP001204376"/>
    </source>
</evidence>
<name>A0ABT1SVV2_9SPHI</name>
<keyword evidence="2" id="KW-1185">Reference proteome</keyword>
<gene>
    <name evidence="1" type="ORF">NPE20_00790</name>
</gene>